<evidence type="ECO:0000256" key="4">
    <source>
        <dbReference type="ARBA" id="ARBA00022842"/>
    </source>
</evidence>
<keyword evidence="2" id="KW-0808">Transferase</keyword>
<feature type="non-terminal residue" evidence="6">
    <location>
        <position position="198"/>
    </location>
</feature>
<dbReference type="InterPro" id="IPR000092">
    <property type="entry name" value="Polyprenyl_synt"/>
</dbReference>
<dbReference type="PROSITE" id="PS00723">
    <property type="entry name" value="POLYPRENYL_SYNTHASE_1"/>
    <property type="match status" value="1"/>
</dbReference>
<evidence type="ECO:0000256" key="5">
    <source>
        <dbReference type="ARBA" id="ARBA00023229"/>
    </source>
</evidence>
<keyword evidence="4" id="KW-0460">Magnesium</keyword>
<evidence type="ECO:0000256" key="3">
    <source>
        <dbReference type="ARBA" id="ARBA00022723"/>
    </source>
</evidence>
<gene>
    <name evidence="6" type="ORF">S01H1_06106</name>
</gene>
<keyword evidence="3" id="KW-0479">Metal-binding</keyword>
<dbReference type="GO" id="GO:0004659">
    <property type="term" value="F:prenyltransferase activity"/>
    <property type="evidence" value="ECO:0007669"/>
    <property type="project" value="InterPro"/>
</dbReference>
<dbReference type="PANTHER" id="PTHR43281:SF1">
    <property type="entry name" value="FARNESYL DIPHOSPHATE SYNTHASE"/>
    <property type="match status" value="1"/>
</dbReference>
<dbReference type="GO" id="GO:0008299">
    <property type="term" value="P:isoprenoid biosynthetic process"/>
    <property type="evidence" value="ECO:0007669"/>
    <property type="project" value="UniProtKB-KW"/>
</dbReference>
<dbReference type="GO" id="GO:0046872">
    <property type="term" value="F:metal ion binding"/>
    <property type="evidence" value="ECO:0007669"/>
    <property type="project" value="UniProtKB-KW"/>
</dbReference>
<dbReference type="InterPro" id="IPR008949">
    <property type="entry name" value="Isoprenoid_synthase_dom_sf"/>
</dbReference>
<keyword evidence="5" id="KW-0414">Isoprene biosynthesis</keyword>
<dbReference type="AlphaFoldDB" id="X0SC45"/>
<organism evidence="6">
    <name type="scientific">marine sediment metagenome</name>
    <dbReference type="NCBI Taxonomy" id="412755"/>
    <lineage>
        <taxon>unclassified sequences</taxon>
        <taxon>metagenomes</taxon>
        <taxon>ecological metagenomes</taxon>
    </lineage>
</organism>
<dbReference type="EMBL" id="BARS01003170">
    <property type="protein sequence ID" value="GAF78638.1"/>
    <property type="molecule type" value="Genomic_DNA"/>
</dbReference>
<dbReference type="SUPFAM" id="SSF48576">
    <property type="entry name" value="Terpenoid synthases"/>
    <property type="match status" value="1"/>
</dbReference>
<sequence>MSFNTQLRDKAAFVNNTLRLLLSKQPISGELREALVYVIEAPGKRIRSALVLWCCELISGAVNHNAEISAAAIEMVHTYSLVHDDLPAMDDDDLRRGLPACHKRFDEATAILTGDALLTLAFEVLAKEIDEPQTVSGLGLVQGESAVAVRLIGRLAQAAGPAGMIAGQMADLKFTIDDLRLTIENGQLKIENRKSKIE</sequence>
<comment type="cofactor">
    <cofactor evidence="1">
        <name>Mg(2+)</name>
        <dbReference type="ChEBI" id="CHEBI:18420"/>
    </cofactor>
</comment>
<name>X0SC45_9ZZZZ</name>
<evidence type="ECO:0000256" key="1">
    <source>
        <dbReference type="ARBA" id="ARBA00001946"/>
    </source>
</evidence>
<reference evidence="6" key="1">
    <citation type="journal article" date="2014" name="Front. Microbiol.">
        <title>High frequency of phylogenetically diverse reductive dehalogenase-homologous genes in deep subseafloor sedimentary metagenomes.</title>
        <authorList>
            <person name="Kawai M."/>
            <person name="Futagami T."/>
            <person name="Toyoda A."/>
            <person name="Takaki Y."/>
            <person name="Nishi S."/>
            <person name="Hori S."/>
            <person name="Arai W."/>
            <person name="Tsubouchi T."/>
            <person name="Morono Y."/>
            <person name="Uchiyama I."/>
            <person name="Ito T."/>
            <person name="Fujiyama A."/>
            <person name="Inagaki F."/>
            <person name="Takami H."/>
        </authorList>
    </citation>
    <scope>NUCLEOTIDE SEQUENCE</scope>
    <source>
        <strain evidence="6">Expedition CK06-06</strain>
    </source>
</reference>
<proteinExistence type="predicted"/>
<dbReference type="InterPro" id="IPR033749">
    <property type="entry name" value="Polyprenyl_synt_CS"/>
</dbReference>
<evidence type="ECO:0000256" key="2">
    <source>
        <dbReference type="ARBA" id="ARBA00022679"/>
    </source>
</evidence>
<comment type="caution">
    <text evidence="6">The sequence shown here is derived from an EMBL/GenBank/DDBJ whole genome shotgun (WGS) entry which is preliminary data.</text>
</comment>
<dbReference type="Gene3D" id="1.10.600.10">
    <property type="entry name" value="Farnesyl Diphosphate Synthase"/>
    <property type="match status" value="1"/>
</dbReference>
<protein>
    <submittedName>
        <fullName evidence="6">Uncharacterized protein</fullName>
    </submittedName>
</protein>
<evidence type="ECO:0000313" key="6">
    <source>
        <dbReference type="EMBL" id="GAF78638.1"/>
    </source>
</evidence>
<dbReference type="PANTHER" id="PTHR43281">
    <property type="entry name" value="FARNESYL DIPHOSPHATE SYNTHASE"/>
    <property type="match status" value="1"/>
</dbReference>
<accession>X0SC45</accession>
<dbReference type="Pfam" id="PF00348">
    <property type="entry name" value="polyprenyl_synt"/>
    <property type="match status" value="1"/>
</dbReference>